<sequence length="145" mass="15123">MSRLLIAFLAGGLFGGGLFVSGMTDTTKVQGWLDVFGAWDPTLAFVMGGAMIPMALAWIVRNRRTMSLTGEPLPPPPSKEIDGKLILGSVMFGMGWGLAGLCPGPSIAALSYGGPGLYVFVAAMVGGMLVAPLLRARLDRLVPAE</sequence>
<gene>
    <name evidence="2" type="ORF">MAA8898_04528</name>
</gene>
<dbReference type="EMBL" id="FXYF01000018">
    <property type="protein sequence ID" value="SMX49946.1"/>
    <property type="molecule type" value="Genomic_DNA"/>
</dbReference>
<evidence type="ECO:0008006" key="4">
    <source>
        <dbReference type="Google" id="ProtNLM"/>
    </source>
</evidence>
<dbReference type="AlphaFoldDB" id="A0A238L6L0"/>
<dbReference type="RefSeq" id="WP_094023257.1">
    <property type="nucleotide sequence ID" value="NZ_FXYF01000018.1"/>
</dbReference>
<reference evidence="2 3" key="1">
    <citation type="submission" date="2017-05" db="EMBL/GenBank/DDBJ databases">
        <authorList>
            <person name="Song R."/>
            <person name="Chenine A.L."/>
            <person name="Ruprecht R.M."/>
        </authorList>
    </citation>
    <scope>NUCLEOTIDE SEQUENCE [LARGE SCALE GENOMIC DNA]</scope>
    <source>
        <strain evidence="2 3">CECT 8898</strain>
    </source>
</reference>
<protein>
    <recommendedName>
        <fullName evidence="4">Transporter component</fullName>
    </recommendedName>
</protein>
<dbReference type="InterPro" id="IPR046513">
    <property type="entry name" value="DUF6691"/>
</dbReference>
<accession>A0A238L6L0</accession>
<keyword evidence="1" id="KW-1133">Transmembrane helix</keyword>
<evidence type="ECO:0000313" key="2">
    <source>
        <dbReference type="EMBL" id="SMX49946.1"/>
    </source>
</evidence>
<organism evidence="2 3">
    <name type="scientific">Maliponia aquimaris</name>
    <dbReference type="NCBI Taxonomy" id="1673631"/>
    <lineage>
        <taxon>Bacteria</taxon>
        <taxon>Pseudomonadati</taxon>
        <taxon>Pseudomonadota</taxon>
        <taxon>Alphaproteobacteria</taxon>
        <taxon>Rhodobacterales</taxon>
        <taxon>Paracoccaceae</taxon>
        <taxon>Maliponia</taxon>
    </lineage>
</organism>
<feature type="transmembrane region" description="Helical" evidence="1">
    <location>
        <begin position="116"/>
        <end position="134"/>
    </location>
</feature>
<feature type="transmembrane region" description="Helical" evidence="1">
    <location>
        <begin position="85"/>
        <end position="110"/>
    </location>
</feature>
<dbReference type="Pfam" id="PF20398">
    <property type="entry name" value="DUF6691"/>
    <property type="match status" value="1"/>
</dbReference>
<dbReference type="Proteomes" id="UP000207598">
    <property type="component" value="Unassembled WGS sequence"/>
</dbReference>
<evidence type="ECO:0000313" key="3">
    <source>
        <dbReference type="Proteomes" id="UP000207598"/>
    </source>
</evidence>
<name>A0A238L6L0_9RHOB</name>
<keyword evidence="1" id="KW-0812">Transmembrane</keyword>
<keyword evidence="1" id="KW-0472">Membrane</keyword>
<proteinExistence type="predicted"/>
<evidence type="ECO:0000256" key="1">
    <source>
        <dbReference type="SAM" id="Phobius"/>
    </source>
</evidence>
<keyword evidence="3" id="KW-1185">Reference proteome</keyword>
<dbReference type="OrthoDB" id="9790409at2"/>
<feature type="transmembrane region" description="Helical" evidence="1">
    <location>
        <begin position="42"/>
        <end position="60"/>
    </location>
</feature>